<dbReference type="InterPro" id="IPR026341">
    <property type="entry name" value="T9SS_type_B"/>
</dbReference>
<evidence type="ECO:0000256" key="1">
    <source>
        <dbReference type="SAM" id="SignalP"/>
    </source>
</evidence>
<accession>A0ABT6Y831</accession>
<dbReference type="Pfam" id="PF13585">
    <property type="entry name" value="CHU_C"/>
    <property type="match status" value="1"/>
</dbReference>
<dbReference type="EMBL" id="JASHIF010000008">
    <property type="protein sequence ID" value="MDI9859686.1"/>
    <property type="molecule type" value="Genomic_DNA"/>
</dbReference>
<dbReference type="NCBIfam" id="TIGR04131">
    <property type="entry name" value="Bac_Flav_CTERM"/>
    <property type="match status" value="1"/>
</dbReference>
<comment type="caution">
    <text evidence="2">The sequence shown here is derived from an EMBL/GenBank/DDBJ whole genome shotgun (WGS) entry which is preliminary data.</text>
</comment>
<proteinExistence type="predicted"/>
<reference evidence="2 3" key="1">
    <citation type="submission" date="2023-05" db="EMBL/GenBank/DDBJ databases">
        <title>Novel species of genus Flectobacillus isolated from stream in China.</title>
        <authorList>
            <person name="Lu H."/>
        </authorList>
    </citation>
    <scope>NUCLEOTIDE SEQUENCE [LARGE SCALE GENOMIC DNA]</scope>
    <source>
        <strain evidence="2 3">KCTC 42575</strain>
    </source>
</reference>
<dbReference type="Proteomes" id="UP001236507">
    <property type="component" value="Unassembled WGS sequence"/>
</dbReference>
<protein>
    <submittedName>
        <fullName evidence="2">Gliding motility-associated C-terminal domain-containing protein</fullName>
    </submittedName>
</protein>
<name>A0ABT6Y831_9BACT</name>
<feature type="chain" id="PRO_5045565300" evidence="1">
    <location>
        <begin position="20"/>
        <end position="739"/>
    </location>
</feature>
<dbReference type="RefSeq" id="WP_283344581.1">
    <property type="nucleotide sequence ID" value="NZ_JASHIF010000008.1"/>
</dbReference>
<evidence type="ECO:0000313" key="3">
    <source>
        <dbReference type="Proteomes" id="UP001236507"/>
    </source>
</evidence>
<keyword evidence="1" id="KW-0732">Signal</keyword>
<evidence type="ECO:0000313" key="2">
    <source>
        <dbReference type="EMBL" id="MDI9859686.1"/>
    </source>
</evidence>
<keyword evidence="3" id="KW-1185">Reference proteome</keyword>
<feature type="signal peptide" evidence="1">
    <location>
        <begin position="1"/>
        <end position="19"/>
    </location>
</feature>
<organism evidence="2 3">
    <name type="scientific">Flectobacillus roseus</name>
    <dbReference type="NCBI Taxonomy" id="502259"/>
    <lineage>
        <taxon>Bacteria</taxon>
        <taxon>Pseudomonadati</taxon>
        <taxon>Bacteroidota</taxon>
        <taxon>Cytophagia</taxon>
        <taxon>Cytophagales</taxon>
        <taxon>Flectobacillaceae</taxon>
        <taxon>Flectobacillus</taxon>
    </lineage>
</organism>
<gene>
    <name evidence="2" type="ORF">QM524_10750</name>
</gene>
<sequence length="739" mass="82346">MKKALLCVFLLLGCLTSRATHIVGGDIDLQRISDQGFTHRLSLNLYFDAINGQPGALDQTVTLGFFRKKDNVMMGYVVVPLISNLQIPYTNPDCSEYGNVRTRLIKYSSLVTLASVNFNDPEGYYIAWDRCCRNDVISNIQNPGRTSSLFYTEFPAILVDNKEFINSTPKFKDLSGDYICINRPFNFDFSATDADGDSLVYSVVSPLAGFSSVQSPNPQFPTGSSNYPRVTWATGYSNTNAIPGNPALSVNSRTGRLSVTANQLGLFVFSVRVEEYREGKRIGYALRDFQLKVVDCPINNAPISFAKLKGSLNQIGKDEIITIPNTQKNACFELYFTDPNPYTQIRLKVVGQNFSDKGFANIPIAYNILSKADTLKAEICLDECSQSFDGKPLVFQVFTSDNGCPQSLSDTLTVKVYRQPRDNAKPIISTDAISRTLSAPINSTLSYNIFGKDVDVDSLSLRAVGRGFTLSQAGITFNGSSGIGNVQSPFTWKPLCDQIRTTDYLVDFIVSDRYCSRSKSDTLTIAFKPTPILSNKPHVSTTLKDQNITVVLDGENAIPLTFDVNAKDPDSDPIQLYGIGQGFNLGSVGISWSNKNGIASLTSPFQWNLTCELLGQEKEKTFVINFVTEDNSCSPMRFDTTKVTVLVKNKETAYTFTPPNVITPNGDGKNDSFTITNLPENSCFDRFEYIQVFNRWGQQVYQSYDRKFEWFADEIVSGDYYYLLKFTRQNFKGWISVLK</sequence>